<sequence length="118" mass="13147">MTQQVAMERDEAREYLESLVDKVLRVHTSDSRVFVGLFKCTDNDRNMILSTTHEYRCPTERAPAEQASSEMEGPKAACNAPLDLNTDMSRRFIGLVVIPGQHITKIELDKPTTGAHGG</sequence>
<evidence type="ECO:0000256" key="1">
    <source>
        <dbReference type="ARBA" id="ARBA00025892"/>
    </source>
</evidence>
<proteinExistence type="predicted"/>
<comment type="subunit">
    <text evidence="1">Component of the heptameric LSM1-LSM7 complex, which consists of LSM1, LSM2, LSM3, LSM4, LSM5, LSM6 and LSM7. Component of the heptameric LSM2-LSM8 complex, which consists of LSM2, LSM3, LSM4, LSM5, LSM6, LSM7 and LSM8. The LSm subunits form a seven-membered ring structure with a doughnut shape.</text>
</comment>
<protein>
    <recommendedName>
        <fullName evidence="2">Sm domain-containing protein</fullName>
    </recommendedName>
</protein>
<dbReference type="PANTHER" id="PTHR10701">
    <property type="entry name" value="SMALL NUCLEAR RIBONUCLEOPROTEIN-ASSOCIATED PROTEIN B AND N"/>
    <property type="match status" value="1"/>
</dbReference>
<dbReference type="SUPFAM" id="SSF50182">
    <property type="entry name" value="Sm-like ribonucleoproteins"/>
    <property type="match status" value="1"/>
</dbReference>
<dbReference type="GO" id="GO:0031417">
    <property type="term" value="C:NatC complex"/>
    <property type="evidence" value="ECO:0007669"/>
    <property type="project" value="InterPro"/>
</dbReference>
<dbReference type="SMART" id="SM00651">
    <property type="entry name" value="Sm"/>
    <property type="match status" value="1"/>
</dbReference>
<dbReference type="Proteomes" id="UP000024533">
    <property type="component" value="Unassembled WGS sequence"/>
</dbReference>
<comment type="caution">
    <text evidence="3">The sequence shown here is derived from an EMBL/GenBank/DDBJ whole genome shotgun (WGS) entry which is preliminary data.</text>
</comment>
<dbReference type="InterPro" id="IPR050914">
    <property type="entry name" value="snRNP_SmB/NAA38-like"/>
</dbReference>
<dbReference type="InterPro" id="IPR034110">
    <property type="entry name" value="LSMD1_Sm"/>
</dbReference>
<dbReference type="OrthoDB" id="368909at2759"/>
<dbReference type="Gene3D" id="2.30.30.100">
    <property type="match status" value="1"/>
</dbReference>
<dbReference type="PANTHER" id="PTHR10701:SF5">
    <property type="entry name" value="N-ALPHA-ACETYLTRANSFERASE 38, NATC AUXILIARY SUBUNIT"/>
    <property type="match status" value="1"/>
</dbReference>
<reference evidence="3 4" key="1">
    <citation type="submission" date="2014-02" db="EMBL/GenBank/DDBJ databases">
        <title>The Genome Sequence of Trichophyton interdigitale MR816.</title>
        <authorList>
            <consortium name="The Broad Institute Genomics Platform"/>
            <person name="Cuomo C.A."/>
            <person name="White T.C."/>
            <person name="Graser Y."/>
            <person name="Martinez-Rossi N."/>
            <person name="Heitman J."/>
            <person name="Young S.K."/>
            <person name="Zeng Q."/>
            <person name="Gargeya S."/>
            <person name="Abouelleil A."/>
            <person name="Alvarado L."/>
            <person name="Chapman S.B."/>
            <person name="Gainer-Dewar J."/>
            <person name="Goldberg J."/>
            <person name="Griggs A."/>
            <person name="Gujja S."/>
            <person name="Hansen M."/>
            <person name="Howarth C."/>
            <person name="Imamovic A."/>
            <person name="Larimer J."/>
            <person name="Martinez D."/>
            <person name="Murphy C."/>
            <person name="Pearson M.D."/>
            <person name="Persinoti G."/>
            <person name="Poon T."/>
            <person name="Priest M."/>
            <person name="Roberts A.D."/>
            <person name="Saif S."/>
            <person name="Shea T.D."/>
            <person name="Sykes S.N."/>
            <person name="Wortman J."/>
            <person name="Nusbaum C."/>
            <person name="Birren B."/>
        </authorList>
    </citation>
    <scope>NUCLEOTIDE SEQUENCE [LARGE SCALE GENOMIC DNA]</scope>
    <source>
        <strain evidence="3 4">MR816</strain>
    </source>
</reference>
<dbReference type="Pfam" id="PF01423">
    <property type="entry name" value="LSM"/>
    <property type="match status" value="1"/>
</dbReference>
<feature type="domain" description="Sm" evidence="2">
    <location>
        <begin position="14"/>
        <end position="108"/>
    </location>
</feature>
<name>A0A059JDW6_TRIIM</name>
<dbReference type="InterPro" id="IPR010920">
    <property type="entry name" value="LSM_dom_sf"/>
</dbReference>
<evidence type="ECO:0000259" key="2">
    <source>
        <dbReference type="SMART" id="SM00651"/>
    </source>
</evidence>
<dbReference type="InterPro" id="IPR001163">
    <property type="entry name" value="Sm_dom_euk/arc"/>
</dbReference>
<accession>A0A059JDW6</accession>
<dbReference type="AlphaFoldDB" id="A0A059JDW6"/>
<organism evidence="3 4">
    <name type="scientific">Trichophyton interdigitale (strain MR816)</name>
    <dbReference type="NCBI Taxonomy" id="1215338"/>
    <lineage>
        <taxon>Eukaryota</taxon>
        <taxon>Fungi</taxon>
        <taxon>Dikarya</taxon>
        <taxon>Ascomycota</taxon>
        <taxon>Pezizomycotina</taxon>
        <taxon>Eurotiomycetes</taxon>
        <taxon>Eurotiomycetidae</taxon>
        <taxon>Onygenales</taxon>
        <taxon>Arthrodermataceae</taxon>
        <taxon>Trichophyton</taxon>
    </lineage>
</organism>
<dbReference type="OMA" id="THEYRCP"/>
<evidence type="ECO:0000313" key="4">
    <source>
        <dbReference type="Proteomes" id="UP000024533"/>
    </source>
</evidence>
<dbReference type="CDD" id="cd06168">
    <property type="entry name" value="LSMD1"/>
    <property type="match status" value="1"/>
</dbReference>
<keyword evidence="4" id="KW-1185">Reference proteome</keyword>
<dbReference type="HOGENOM" id="CLU_076902_4_0_1"/>
<evidence type="ECO:0000313" key="3">
    <source>
        <dbReference type="EMBL" id="KDB25858.1"/>
    </source>
</evidence>
<gene>
    <name evidence="3" type="ORF">H109_02315</name>
</gene>
<dbReference type="STRING" id="1215338.A0A059JDW6"/>
<dbReference type="EMBL" id="AOKY01000171">
    <property type="protein sequence ID" value="KDB25858.1"/>
    <property type="molecule type" value="Genomic_DNA"/>
</dbReference>